<protein>
    <submittedName>
        <fullName evidence="1">Uncharacterized protein</fullName>
    </submittedName>
</protein>
<accession>A0A0E9QHC2</accession>
<dbReference type="EMBL" id="GBXM01093049">
    <property type="protein sequence ID" value="JAH15528.1"/>
    <property type="molecule type" value="Transcribed_RNA"/>
</dbReference>
<proteinExistence type="predicted"/>
<reference evidence="1" key="1">
    <citation type="submission" date="2014-11" db="EMBL/GenBank/DDBJ databases">
        <authorList>
            <person name="Amaro Gonzalez C."/>
        </authorList>
    </citation>
    <scope>NUCLEOTIDE SEQUENCE</scope>
</reference>
<reference evidence="1" key="2">
    <citation type="journal article" date="2015" name="Fish Shellfish Immunol.">
        <title>Early steps in the European eel (Anguilla anguilla)-Vibrio vulnificus interaction in the gills: Role of the RtxA13 toxin.</title>
        <authorList>
            <person name="Callol A."/>
            <person name="Pajuelo D."/>
            <person name="Ebbesson L."/>
            <person name="Teles M."/>
            <person name="MacKenzie S."/>
            <person name="Amaro C."/>
        </authorList>
    </citation>
    <scope>NUCLEOTIDE SEQUENCE</scope>
</reference>
<evidence type="ECO:0000313" key="1">
    <source>
        <dbReference type="EMBL" id="JAH15528.1"/>
    </source>
</evidence>
<dbReference type="AlphaFoldDB" id="A0A0E9QHC2"/>
<sequence length="50" mass="5691">MAVLHHGNTMAILHYRDQSQHTASGSKEVPNLFRDFMPTSVLNYLFSTII</sequence>
<name>A0A0E9QHC2_ANGAN</name>
<organism evidence="1">
    <name type="scientific">Anguilla anguilla</name>
    <name type="common">European freshwater eel</name>
    <name type="synonym">Muraena anguilla</name>
    <dbReference type="NCBI Taxonomy" id="7936"/>
    <lineage>
        <taxon>Eukaryota</taxon>
        <taxon>Metazoa</taxon>
        <taxon>Chordata</taxon>
        <taxon>Craniata</taxon>
        <taxon>Vertebrata</taxon>
        <taxon>Euteleostomi</taxon>
        <taxon>Actinopterygii</taxon>
        <taxon>Neopterygii</taxon>
        <taxon>Teleostei</taxon>
        <taxon>Anguilliformes</taxon>
        <taxon>Anguillidae</taxon>
        <taxon>Anguilla</taxon>
    </lineage>
</organism>